<gene>
    <name evidence="12" type="ORF">SAMN03159428_01321</name>
    <name evidence="11" type="ORF">SAMN03159514_01023</name>
</gene>
<dbReference type="GO" id="GO:0140359">
    <property type="term" value="F:ABC-type transporter activity"/>
    <property type="evidence" value="ECO:0007669"/>
    <property type="project" value="InterPro"/>
</dbReference>
<dbReference type="Proteomes" id="UP000198760">
    <property type="component" value="Unassembled WGS sequence"/>
</dbReference>
<protein>
    <submittedName>
        <fullName evidence="11">ATP-binding cassette transporter</fullName>
    </submittedName>
</protein>
<dbReference type="SMART" id="SM00382">
    <property type="entry name" value="AAA"/>
    <property type="match status" value="1"/>
</dbReference>
<dbReference type="InterPro" id="IPR050835">
    <property type="entry name" value="ABC_transporter_sub-D"/>
</dbReference>
<feature type="transmembrane region" description="Helical" evidence="8">
    <location>
        <begin position="303"/>
        <end position="321"/>
    </location>
</feature>
<dbReference type="Proteomes" id="UP000199173">
    <property type="component" value="Unassembled WGS sequence"/>
</dbReference>
<dbReference type="RefSeq" id="WP_007374852.1">
    <property type="nucleotide sequence ID" value="NZ_CP065411.1"/>
</dbReference>
<dbReference type="Gene3D" id="1.20.1560.10">
    <property type="entry name" value="ABC transporter type 1, transmembrane domain"/>
    <property type="match status" value="1"/>
</dbReference>
<evidence type="ECO:0000259" key="9">
    <source>
        <dbReference type="PROSITE" id="PS50893"/>
    </source>
</evidence>
<keyword evidence="3 8" id="KW-0812">Transmembrane</keyword>
<comment type="subcellular location">
    <subcellularLocation>
        <location evidence="1">Cell membrane</location>
        <topology evidence="1">Multi-pass membrane protein</topology>
    </subcellularLocation>
</comment>
<reference evidence="13 14" key="1">
    <citation type="submission" date="2016-10" db="EMBL/GenBank/DDBJ databases">
        <authorList>
            <person name="Varghese N."/>
            <person name="Submissions S."/>
        </authorList>
    </citation>
    <scope>NUCLEOTIDE SEQUENCE [LARGE SCALE GENOMIC DNA]</scope>
    <source>
        <strain evidence="12 13">NFIX06</strain>
        <strain evidence="11 14">NFIX08</strain>
    </source>
</reference>
<feature type="transmembrane region" description="Helical" evidence="8">
    <location>
        <begin position="81"/>
        <end position="108"/>
    </location>
</feature>
<feature type="transmembrane region" description="Helical" evidence="8">
    <location>
        <begin position="155"/>
        <end position="177"/>
    </location>
</feature>
<dbReference type="Pfam" id="PF06472">
    <property type="entry name" value="ABC_membrane_2"/>
    <property type="match status" value="1"/>
</dbReference>
<feature type="domain" description="ABC transporter" evidence="9">
    <location>
        <begin position="366"/>
        <end position="587"/>
    </location>
</feature>
<dbReference type="InterPro" id="IPR017871">
    <property type="entry name" value="ABC_transporter-like_CS"/>
</dbReference>
<feature type="transmembrane region" description="Helical" evidence="8">
    <location>
        <begin position="183"/>
        <end position="202"/>
    </location>
</feature>
<dbReference type="InterPro" id="IPR003593">
    <property type="entry name" value="AAA+_ATPase"/>
</dbReference>
<keyword evidence="5 11" id="KW-0067">ATP-binding</keyword>
<evidence type="ECO:0000256" key="1">
    <source>
        <dbReference type="ARBA" id="ARBA00004651"/>
    </source>
</evidence>
<dbReference type="GO" id="GO:0005524">
    <property type="term" value="F:ATP binding"/>
    <property type="evidence" value="ECO:0007669"/>
    <property type="project" value="UniProtKB-KW"/>
</dbReference>
<evidence type="ECO:0000256" key="8">
    <source>
        <dbReference type="SAM" id="Phobius"/>
    </source>
</evidence>
<dbReference type="GO" id="GO:0005886">
    <property type="term" value="C:plasma membrane"/>
    <property type="evidence" value="ECO:0007669"/>
    <property type="project" value="UniProtKB-SubCell"/>
</dbReference>
<dbReference type="EMBL" id="FOYJ01000002">
    <property type="protein sequence ID" value="SFR02689.1"/>
    <property type="molecule type" value="Genomic_DNA"/>
</dbReference>
<evidence type="ECO:0000256" key="5">
    <source>
        <dbReference type="ARBA" id="ARBA00022840"/>
    </source>
</evidence>
<keyword evidence="13" id="KW-1185">Reference proteome</keyword>
<dbReference type="PANTHER" id="PTHR11384">
    <property type="entry name" value="ATP-BINDING CASSETTE, SUB-FAMILY D MEMBER"/>
    <property type="match status" value="1"/>
</dbReference>
<proteinExistence type="predicted"/>
<dbReference type="PROSITE" id="PS50893">
    <property type="entry name" value="ABC_TRANSPORTER_2"/>
    <property type="match status" value="1"/>
</dbReference>
<feature type="transmembrane region" description="Helical" evidence="8">
    <location>
        <begin position="269"/>
        <end position="291"/>
    </location>
</feature>
<dbReference type="SUPFAM" id="SSF90123">
    <property type="entry name" value="ABC transporter transmembrane region"/>
    <property type="match status" value="1"/>
</dbReference>
<dbReference type="InterPro" id="IPR003439">
    <property type="entry name" value="ABC_transporter-like_ATP-bd"/>
</dbReference>
<evidence type="ECO:0000256" key="3">
    <source>
        <dbReference type="ARBA" id="ARBA00022692"/>
    </source>
</evidence>
<evidence type="ECO:0000256" key="6">
    <source>
        <dbReference type="ARBA" id="ARBA00022989"/>
    </source>
</evidence>
<dbReference type="InterPro" id="IPR036640">
    <property type="entry name" value="ABC1_TM_sf"/>
</dbReference>
<dbReference type="PROSITE" id="PS00211">
    <property type="entry name" value="ABC_TRANSPORTER_1"/>
    <property type="match status" value="1"/>
</dbReference>
<dbReference type="PROSITE" id="PS50929">
    <property type="entry name" value="ABC_TM1F"/>
    <property type="match status" value="1"/>
</dbReference>
<dbReference type="Gene3D" id="3.40.50.300">
    <property type="entry name" value="P-loop containing nucleotide triphosphate hydrolases"/>
    <property type="match status" value="1"/>
</dbReference>
<evidence type="ECO:0000313" key="12">
    <source>
        <dbReference type="EMBL" id="SFT60328.1"/>
    </source>
</evidence>
<dbReference type="EMBL" id="FPAV01000002">
    <property type="protein sequence ID" value="SFT60328.1"/>
    <property type="molecule type" value="Genomic_DNA"/>
</dbReference>
<dbReference type="SUPFAM" id="SSF52540">
    <property type="entry name" value="P-loop containing nucleoside triphosphate hydrolases"/>
    <property type="match status" value="1"/>
</dbReference>
<evidence type="ECO:0000256" key="7">
    <source>
        <dbReference type="ARBA" id="ARBA00023136"/>
    </source>
</evidence>
<evidence type="ECO:0000313" key="11">
    <source>
        <dbReference type="EMBL" id="SFR02689.1"/>
    </source>
</evidence>
<dbReference type="InterPro" id="IPR011527">
    <property type="entry name" value="ABC1_TM_dom"/>
</dbReference>
<dbReference type="InterPro" id="IPR027417">
    <property type="entry name" value="P-loop_NTPase"/>
</dbReference>
<dbReference type="CDD" id="cd03223">
    <property type="entry name" value="ABCD_peroxisomal_ALDP"/>
    <property type="match status" value="1"/>
</dbReference>
<dbReference type="GO" id="GO:0016887">
    <property type="term" value="F:ATP hydrolysis activity"/>
    <property type="evidence" value="ECO:0007669"/>
    <property type="project" value="InterPro"/>
</dbReference>
<keyword evidence="7 8" id="KW-0472">Membrane</keyword>
<evidence type="ECO:0000313" key="14">
    <source>
        <dbReference type="Proteomes" id="UP000199173"/>
    </source>
</evidence>
<feature type="transmembrane region" description="Helical" evidence="8">
    <location>
        <begin position="39"/>
        <end position="61"/>
    </location>
</feature>
<name>A0AAX2ENQ6_9ENTR</name>
<feature type="domain" description="ABC transmembrane type-1" evidence="10">
    <location>
        <begin position="41"/>
        <end position="326"/>
    </location>
</feature>
<keyword evidence="2" id="KW-0813">Transport</keyword>
<accession>A0AAX2ENQ6</accession>
<evidence type="ECO:0000256" key="2">
    <source>
        <dbReference type="ARBA" id="ARBA00022448"/>
    </source>
</evidence>
<dbReference type="PANTHER" id="PTHR11384:SF59">
    <property type="entry name" value="LYSOSOMAL COBALAMIN TRANSPORTER ABCD4"/>
    <property type="match status" value="1"/>
</dbReference>
<comment type="caution">
    <text evidence="11">The sequence shown here is derived from an EMBL/GenBank/DDBJ whole genome shotgun (WGS) entry which is preliminary data.</text>
</comment>
<organism evidence="11 14">
    <name type="scientific">Kosakonia radicincitans</name>
    <dbReference type="NCBI Taxonomy" id="283686"/>
    <lineage>
        <taxon>Bacteria</taxon>
        <taxon>Pseudomonadati</taxon>
        <taxon>Pseudomonadota</taxon>
        <taxon>Gammaproteobacteria</taxon>
        <taxon>Enterobacterales</taxon>
        <taxon>Enterobacteriaceae</taxon>
        <taxon>Kosakonia</taxon>
    </lineage>
</organism>
<keyword evidence="6 8" id="KW-1133">Transmembrane helix</keyword>
<dbReference type="AlphaFoldDB" id="A0AAX2ENQ6"/>
<sequence length="590" mass="66982">MSVDEQPAAARSYKLNALFFRRLYTLSAPYWCRLEAWKAWAIMAMLLSSAAAFSLVGGYISNLVADSTNALVAKQSIYWRIMIWMTFVGLMQTLAVQMTSWFSSWLLLDWRKWMTRHLLNAYMHNRTYYEIEKDGFIDNPDQRLQEEVPSVCQTVIGIPQFILSSLMTIAVQANIIVQVSPNMFWAVVIYAGVNTLVSMWLYNPTIKQSWDLTVAQARMRSRLMHLSDNAETIAFYRGENSERKGLHQRLHDVAKVKMTMIFYGIRMSVVNQVMGLIFSLLPIFFVVPLYFSGKVAYGSIDQVAAAAAMVLSGLSVISNFIPTMTSTMPSVVRLSEIQEKFNQLNDPQRTHEETHIHCRQGEIVTLEHVDVATPGGEQQLVRDLSLRVAEGQHTLIVGQTGVGKSSLLRAIAGLWQRGKGEIQLPPHQQMMFIPQKPYMVLTDLRSQLLYPKPTENGDDRLIQQAFTRLGRPDFLAKQGGLDCIKDWRKVLSLGEQQLVAFARILLHQPRYVFLDEATSAMDVETEHLAYLALGEAKITCISVGHRETLMQFHPQKLHLMAHGEWRLTQHSEAEQQGDDAASYHIQARAV</sequence>
<evidence type="ECO:0000256" key="4">
    <source>
        <dbReference type="ARBA" id="ARBA00022741"/>
    </source>
</evidence>
<keyword evidence="4" id="KW-0547">Nucleotide-binding</keyword>
<dbReference type="Pfam" id="PF00005">
    <property type="entry name" value="ABC_tran"/>
    <property type="match status" value="1"/>
</dbReference>
<evidence type="ECO:0000313" key="13">
    <source>
        <dbReference type="Proteomes" id="UP000198760"/>
    </source>
</evidence>
<evidence type="ECO:0000259" key="10">
    <source>
        <dbReference type="PROSITE" id="PS50929"/>
    </source>
</evidence>